<dbReference type="PANTHER" id="PTHR34142">
    <property type="entry name" value="ENDO-BETA-1,4-GLUCANASE A"/>
    <property type="match status" value="1"/>
</dbReference>
<keyword evidence="2" id="KW-0378">Hydrolase</keyword>
<evidence type="ECO:0000259" key="5">
    <source>
        <dbReference type="Pfam" id="PF16841"/>
    </source>
</evidence>
<dbReference type="EMBL" id="FOAB01000003">
    <property type="protein sequence ID" value="SEL15377.1"/>
    <property type="molecule type" value="Genomic_DNA"/>
</dbReference>
<dbReference type="AlphaFoldDB" id="A0A1H7MXL1"/>
<evidence type="ECO:0000259" key="4">
    <source>
        <dbReference type="Pfam" id="PF00150"/>
    </source>
</evidence>
<feature type="domain" description="Glycoside hydrolase family 5" evidence="4">
    <location>
        <begin position="38"/>
        <end position="291"/>
    </location>
</feature>
<dbReference type="PROSITE" id="PS00659">
    <property type="entry name" value="GLYCOSYL_HYDROL_F5"/>
    <property type="match status" value="1"/>
</dbReference>
<organism evidence="7 8">
    <name type="scientific">Aquimarina amphilecti</name>
    <dbReference type="NCBI Taxonomy" id="1038014"/>
    <lineage>
        <taxon>Bacteria</taxon>
        <taxon>Pseudomonadati</taxon>
        <taxon>Bacteroidota</taxon>
        <taxon>Flavobacteriia</taxon>
        <taxon>Flavobacteriales</taxon>
        <taxon>Flavobacteriaceae</taxon>
        <taxon>Aquimarina</taxon>
    </lineage>
</organism>
<dbReference type="InterPro" id="IPR031768">
    <property type="entry name" value="CBM60_xylan-bd"/>
</dbReference>
<dbReference type="Pfam" id="PF18962">
    <property type="entry name" value="Por_Secre_tail"/>
    <property type="match status" value="1"/>
</dbReference>
<evidence type="ECO:0000256" key="1">
    <source>
        <dbReference type="ARBA" id="ARBA00022729"/>
    </source>
</evidence>
<evidence type="ECO:0000259" key="6">
    <source>
        <dbReference type="Pfam" id="PF18962"/>
    </source>
</evidence>
<dbReference type="PANTHER" id="PTHR34142:SF1">
    <property type="entry name" value="GLYCOSIDE HYDROLASE FAMILY 5 DOMAIN-CONTAINING PROTEIN"/>
    <property type="match status" value="1"/>
</dbReference>
<reference evidence="8" key="1">
    <citation type="submission" date="2016-10" db="EMBL/GenBank/DDBJ databases">
        <authorList>
            <person name="Varghese N."/>
            <person name="Submissions S."/>
        </authorList>
    </citation>
    <scope>NUCLEOTIDE SEQUENCE [LARGE SCALE GENOMIC DNA]</scope>
    <source>
        <strain evidence="8">DSM 25232 / NCIMB 14723 / 92V</strain>
    </source>
</reference>
<dbReference type="GO" id="GO:0004553">
    <property type="term" value="F:hydrolase activity, hydrolyzing O-glycosyl compounds"/>
    <property type="evidence" value="ECO:0007669"/>
    <property type="project" value="InterPro"/>
</dbReference>
<evidence type="ECO:0000313" key="7">
    <source>
        <dbReference type="EMBL" id="SEL15377.1"/>
    </source>
</evidence>
<dbReference type="InterPro" id="IPR017853">
    <property type="entry name" value="GH"/>
</dbReference>
<dbReference type="Proteomes" id="UP000198521">
    <property type="component" value="Unassembled WGS sequence"/>
</dbReference>
<dbReference type="GO" id="GO:0000272">
    <property type="term" value="P:polysaccharide catabolic process"/>
    <property type="evidence" value="ECO:0007669"/>
    <property type="project" value="InterPro"/>
</dbReference>
<keyword evidence="1" id="KW-0732">Signal</keyword>
<dbReference type="Gene3D" id="2.60.60.40">
    <property type="match status" value="2"/>
</dbReference>
<dbReference type="Pfam" id="PF16841">
    <property type="entry name" value="CBM60"/>
    <property type="match status" value="1"/>
</dbReference>
<gene>
    <name evidence="7" type="ORF">SAMN04487910_1878</name>
</gene>
<feature type="domain" description="Secretion system C-terminal sorting" evidence="6">
    <location>
        <begin position="687"/>
        <end position="758"/>
    </location>
</feature>
<keyword evidence="8" id="KW-1185">Reference proteome</keyword>
<dbReference type="InterPro" id="IPR001547">
    <property type="entry name" value="Glyco_hydro_5"/>
</dbReference>
<accession>A0A1H7MXL1</accession>
<dbReference type="Gene3D" id="3.20.20.80">
    <property type="entry name" value="Glycosidases"/>
    <property type="match status" value="1"/>
</dbReference>
<dbReference type="InterPro" id="IPR018087">
    <property type="entry name" value="Glyco_hydro_5_CS"/>
</dbReference>
<evidence type="ECO:0000256" key="3">
    <source>
        <dbReference type="ARBA" id="ARBA00023295"/>
    </source>
</evidence>
<dbReference type="NCBIfam" id="TIGR04183">
    <property type="entry name" value="Por_Secre_tail"/>
    <property type="match status" value="1"/>
</dbReference>
<proteinExistence type="predicted"/>
<sequence length="761" mass="85565">MIAMILFAVSQLISQTIVERHGQLRVEGSKIKDKCNRVTQLKGMSYFWHQWEGGEYWNSNALKWLRDDWKVEVVRAAMGVRGGGGDYIDDPVGSVNQVRAVVDAAIEHGIYVVIDFHAHPNYKEEAKTFFRQMSKEYGAYPNVIYEIWNEPIGDYGNAIGTWNEIKSYSREVIAEIRANDPNNIIVVGTPFYSQRVDTAADNPLTVDINNKPVNNIAYTIHAYAGAHKQSLRDKANYAINKGLALFMTECGRVGTNYGPNNNLDAAEWNRWEQWMDNNDISYCKWSLSNKNEISSSLKTSASSNGNWNYNNDLTAEGRWNRDHFRAVNTSPSSCDDTGGNDEDLIKSIIVPDAVVKGGKAYTEVTYSSSSNRDIVAVFQLNRSPYTVYGSKRVNVSDGTDTIDIEVPIDNNTPVASNDYKFQIFITPQGKDWNERLHTISKTNIDCIQNTGNIIVRAKGTNNSRIEVRYNDTRIDDAITLTNSFVNYSFSVSETSGNFKVAFINDDTGRDVEIDWLEIDGERIQAESREENTGAWNVTCGGGSFTQAIHCNGHINFGNVNDLSQNGVIQIGAKGNCGGEKIQLLIDGKKVSEWSLENNISVYNYEGYKDNQNIKISFINDGSINNCDKNVYIDWIKVCETRYQTEDVASRTGCGNSEWLFCNGNFDFGSLNCNDKISVSGIQKTFNVFPNPVTDNKITVKGSELYTIAIYNMEGKKVYEENNISSTSTILTEHLKNGLYILKMYDRTTKTEETKKIIIDNR</sequence>
<protein>
    <submittedName>
        <fullName evidence="7">Por secretion system C-terminal sorting domain-containing protein</fullName>
    </submittedName>
</protein>
<evidence type="ECO:0000313" key="8">
    <source>
        <dbReference type="Proteomes" id="UP000198521"/>
    </source>
</evidence>
<keyword evidence="3" id="KW-0326">Glycosidase</keyword>
<dbReference type="Pfam" id="PF00150">
    <property type="entry name" value="Cellulase"/>
    <property type="match status" value="1"/>
</dbReference>
<dbReference type="STRING" id="1038014.SAMN04487910_1878"/>
<dbReference type="SUPFAM" id="SSF51445">
    <property type="entry name" value="(Trans)glycosidases"/>
    <property type="match status" value="1"/>
</dbReference>
<dbReference type="InterPro" id="IPR026444">
    <property type="entry name" value="Secre_tail"/>
</dbReference>
<feature type="domain" description="Carbohydrate binding module xylan-binding" evidence="5">
    <location>
        <begin position="568"/>
        <end position="646"/>
    </location>
</feature>
<evidence type="ECO:0000256" key="2">
    <source>
        <dbReference type="ARBA" id="ARBA00022801"/>
    </source>
</evidence>
<name>A0A1H7MXL1_AQUAM</name>